<keyword evidence="1" id="KW-1133">Transmembrane helix</keyword>
<proteinExistence type="predicted"/>
<feature type="transmembrane region" description="Helical" evidence="1">
    <location>
        <begin position="34"/>
        <end position="57"/>
    </location>
</feature>
<reference evidence="2 3" key="1">
    <citation type="submission" date="2021-06" db="EMBL/GenBank/DDBJ databases">
        <title>Caerostris extrusa draft genome.</title>
        <authorList>
            <person name="Kono N."/>
            <person name="Arakawa K."/>
        </authorList>
    </citation>
    <scope>NUCLEOTIDE SEQUENCE [LARGE SCALE GENOMIC DNA]</scope>
</reference>
<evidence type="ECO:0000313" key="2">
    <source>
        <dbReference type="EMBL" id="GIY88526.1"/>
    </source>
</evidence>
<sequence length="134" mass="15315">DDLMSLESEEIKLSEEEMTQFFEPSHYVDFVSKVWTAFLTFHVFIIPAVIGMILGVLTKYESGFEDQYQDIKFSVMLGFLASSVVIGLPFHMLALADLEDTVNDIILHSHVETGTSMEENDFDFDETIEMVPMF</sequence>
<keyword evidence="3" id="KW-1185">Reference proteome</keyword>
<name>A0AAV4X149_CAEEX</name>
<evidence type="ECO:0000313" key="3">
    <source>
        <dbReference type="Proteomes" id="UP001054945"/>
    </source>
</evidence>
<keyword evidence="1" id="KW-0472">Membrane</keyword>
<protein>
    <submittedName>
        <fullName evidence="2">Uncharacterized protein</fullName>
    </submittedName>
</protein>
<keyword evidence="1" id="KW-0812">Transmembrane</keyword>
<feature type="non-terminal residue" evidence="2">
    <location>
        <position position="1"/>
    </location>
</feature>
<gene>
    <name evidence="2" type="ORF">CEXT_233941</name>
</gene>
<dbReference type="EMBL" id="BPLR01017074">
    <property type="protein sequence ID" value="GIY88526.1"/>
    <property type="molecule type" value="Genomic_DNA"/>
</dbReference>
<dbReference type="Proteomes" id="UP001054945">
    <property type="component" value="Unassembled WGS sequence"/>
</dbReference>
<evidence type="ECO:0000256" key="1">
    <source>
        <dbReference type="SAM" id="Phobius"/>
    </source>
</evidence>
<organism evidence="2 3">
    <name type="scientific">Caerostris extrusa</name>
    <name type="common">Bark spider</name>
    <name type="synonym">Caerostris bankana</name>
    <dbReference type="NCBI Taxonomy" id="172846"/>
    <lineage>
        <taxon>Eukaryota</taxon>
        <taxon>Metazoa</taxon>
        <taxon>Ecdysozoa</taxon>
        <taxon>Arthropoda</taxon>
        <taxon>Chelicerata</taxon>
        <taxon>Arachnida</taxon>
        <taxon>Araneae</taxon>
        <taxon>Araneomorphae</taxon>
        <taxon>Entelegynae</taxon>
        <taxon>Araneoidea</taxon>
        <taxon>Araneidae</taxon>
        <taxon>Caerostris</taxon>
    </lineage>
</organism>
<comment type="caution">
    <text evidence="2">The sequence shown here is derived from an EMBL/GenBank/DDBJ whole genome shotgun (WGS) entry which is preliminary data.</text>
</comment>
<accession>A0AAV4X149</accession>
<feature type="transmembrane region" description="Helical" evidence="1">
    <location>
        <begin position="77"/>
        <end position="96"/>
    </location>
</feature>
<dbReference type="AlphaFoldDB" id="A0AAV4X149"/>